<sequence length="488" mass="55715">MGSRGIRADEQVLNDLRIRELVNLFLGKERDEFLWSLFLEPLDSIDSVVYRLNVFRDLMRTEVYVVMERLVEKVREALSYLETEKEAYEPHKLGLHLDAALTYIDALERFYSEMLSLGVESEGLRGFLDYVRSIVESEHFKAMKEKAIKAKEARDRIVIRVRIMGDRVVVWRFDGGVDMEKVIEELFSRFRSEESRKVKYIPTTGGMSHIHAAILEGAFKVYGSEYKAMKEFYDEFPKIIDDGVAIFVREIPFYLLYISFMKKLMSKGYSFTIPRFTSDGRIDVKGFYNIMLAEKTGAVPNDLFTSGEKRIFVITGMNSGGKTTFATSFGQLVYLAKLGVPVPAQSAEIPFFTAILTAYPAREDPRESLSRLEQDIVRAAEIMHRSDSSTLIIANELFSTTTSDEGFQLAKIFLEELWRKRSYCLFITFLSGVALLDFVISLVAQPSPEDPLKPSYKIVPGLPPSEYMAVRIASKHGLTYNDLRMVVG</sequence>
<accession>A0A7C1E8Q4</accession>
<dbReference type="GO" id="GO:0005829">
    <property type="term" value="C:cytosol"/>
    <property type="evidence" value="ECO:0007669"/>
    <property type="project" value="TreeGrafter"/>
</dbReference>
<keyword evidence="3" id="KW-0238">DNA-binding</keyword>
<evidence type="ECO:0000256" key="2">
    <source>
        <dbReference type="ARBA" id="ARBA00022840"/>
    </source>
</evidence>
<evidence type="ECO:0000256" key="3">
    <source>
        <dbReference type="ARBA" id="ARBA00023125"/>
    </source>
</evidence>
<gene>
    <name evidence="5" type="ORF">ENO04_04815</name>
</gene>
<comment type="caution">
    <text evidence="5">The sequence shown here is derived from an EMBL/GenBank/DDBJ whole genome shotgun (WGS) entry which is preliminary data.</text>
</comment>
<dbReference type="InterPro" id="IPR027417">
    <property type="entry name" value="P-loop_NTPase"/>
</dbReference>
<dbReference type="Pfam" id="PF00488">
    <property type="entry name" value="MutS_V"/>
    <property type="match status" value="1"/>
</dbReference>
<dbReference type="PANTHER" id="PTHR11361:SF34">
    <property type="entry name" value="DNA MISMATCH REPAIR PROTEIN MSH1, MITOCHONDRIAL"/>
    <property type="match status" value="1"/>
</dbReference>
<dbReference type="GO" id="GO:0030983">
    <property type="term" value="F:mismatched DNA binding"/>
    <property type="evidence" value="ECO:0007669"/>
    <property type="project" value="InterPro"/>
</dbReference>
<reference evidence="5" key="1">
    <citation type="journal article" date="2020" name="mSystems">
        <title>Genome- and Community-Level Interaction Insights into Carbon Utilization and Element Cycling Functions of Hydrothermarchaeota in Hydrothermal Sediment.</title>
        <authorList>
            <person name="Zhou Z."/>
            <person name="Liu Y."/>
            <person name="Xu W."/>
            <person name="Pan J."/>
            <person name="Luo Z.H."/>
            <person name="Li M."/>
        </authorList>
    </citation>
    <scope>NUCLEOTIDE SEQUENCE [LARGE SCALE GENOMIC DNA]</scope>
    <source>
        <strain evidence="5">SpSt-123</strain>
    </source>
</reference>
<evidence type="ECO:0000256" key="1">
    <source>
        <dbReference type="ARBA" id="ARBA00022741"/>
    </source>
</evidence>
<dbReference type="GO" id="GO:0006298">
    <property type="term" value="P:mismatch repair"/>
    <property type="evidence" value="ECO:0007669"/>
    <property type="project" value="InterPro"/>
</dbReference>
<dbReference type="InterPro" id="IPR000432">
    <property type="entry name" value="DNA_mismatch_repair_MutS_C"/>
</dbReference>
<protein>
    <recommendedName>
        <fullName evidence="4">DNA mismatch repair proteins mutS family domain-containing protein</fullName>
    </recommendedName>
</protein>
<dbReference type="GO" id="GO:0005524">
    <property type="term" value="F:ATP binding"/>
    <property type="evidence" value="ECO:0007669"/>
    <property type="project" value="UniProtKB-KW"/>
</dbReference>
<dbReference type="AlphaFoldDB" id="A0A7C1E8Q4"/>
<proteinExistence type="predicted"/>
<keyword evidence="1" id="KW-0547">Nucleotide-binding</keyword>
<organism evidence="5">
    <name type="scientific">Fervidicoccus fontis</name>
    <dbReference type="NCBI Taxonomy" id="683846"/>
    <lineage>
        <taxon>Archaea</taxon>
        <taxon>Thermoproteota</taxon>
        <taxon>Thermoprotei</taxon>
        <taxon>Fervidicoccales</taxon>
        <taxon>Fervidicoccaceae</taxon>
        <taxon>Fervidicoccus</taxon>
    </lineage>
</organism>
<evidence type="ECO:0000259" key="4">
    <source>
        <dbReference type="SMART" id="SM00534"/>
    </source>
</evidence>
<dbReference type="SMART" id="SM00534">
    <property type="entry name" value="MUTSac"/>
    <property type="match status" value="1"/>
</dbReference>
<evidence type="ECO:0000313" key="5">
    <source>
        <dbReference type="EMBL" id="HDS10916.1"/>
    </source>
</evidence>
<dbReference type="SUPFAM" id="SSF52540">
    <property type="entry name" value="P-loop containing nucleoside triphosphate hydrolases"/>
    <property type="match status" value="1"/>
</dbReference>
<dbReference type="Gene3D" id="3.40.50.300">
    <property type="entry name" value="P-loop containing nucleotide triphosphate hydrolases"/>
    <property type="match status" value="1"/>
</dbReference>
<name>A0A7C1E8Q4_9CREN</name>
<keyword evidence="2" id="KW-0067">ATP-binding</keyword>
<feature type="domain" description="DNA mismatch repair proteins mutS family" evidence="4">
    <location>
        <begin position="309"/>
        <end position="481"/>
    </location>
</feature>
<dbReference type="PANTHER" id="PTHR11361">
    <property type="entry name" value="DNA MISMATCH REPAIR PROTEIN MUTS FAMILY MEMBER"/>
    <property type="match status" value="1"/>
</dbReference>
<dbReference type="InterPro" id="IPR045076">
    <property type="entry name" value="MutS"/>
</dbReference>
<dbReference type="EMBL" id="DSDY01000148">
    <property type="protein sequence ID" value="HDS10916.1"/>
    <property type="molecule type" value="Genomic_DNA"/>
</dbReference>
<dbReference type="GO" id="GO:0140664">
    <property type="term" value="F:ATP-dependent DNA damage sensor activity"/>
    <property type="evidence" value="ECO:0007669"/>
    <property type="project" value="InterPro"/>
</dbReference>